<reference evidence="1 2" key="1">
    <citation type="journal article" date="2015" name="Genome Announc.">
        <title>Expanding the biotechnology potential of lactobacilli through comparative genomics of 213 strains and associated genera.</title>
        <authorList>
            <person name="Sun Z."/>
            <person name="Harris H.M."/>
            <person name="McCann A."/>
            <person name="Guo C."/>
            <person name="Argimon S."/>
            <person name="Zhang W."/>
            <person name="Yang X."/>
            <person name="Jeffery I.B."/>
            <person name="Cooney J.C."/>
            <person name="Kagawa T.F."/>
            <person name="Liu W."/>
            <person name="Song Y."/>
            <person name="Salvetti E."/>
            <person name="Wrobel A."/>
            <person name="Rasinkangas P."/>
            <person name="Parkhill J."/>
            <person name="Rea M.C."/>
            <person name="O'Sullivan O."/>
            <person name="Ritari J."/>
            <person name="Douillard F.P."/>
            <person name="Paul Ross R."/>
            <person name="Yang R."/>
            <person name="Briner A.E."/>
            <person name="Felis G.E."/>
            <person name="de Vos W.M."/>
            <person name="Barrangou R."/>
            <person name="Klaenhammer T.R."/>
            <person name="Caufield P.W."/>
            <person name="Cui Y."/>
            <person name="Zhang H."/>
            <person name="O'Toole P.W."/>
        </authorList>
    </citation>
    <scope>NUCLEOTIDE SEQUENCE [LARGE SCALE GENOMIC DNA]</scope>
    <source>
        <strain evidence="1 2">ATCC 53295</strain>
    </source>
</reference>
<accession>A0A0R1GU12</accession>
<keyword evidence="2" id="KW-1185">Reference proteome</keyword>
<dbReference type="PATRIC" id="fig|1267003.4.peg.1411"/>
<comment type="caution">
    <text evidence="1">The sequence shown here is derived from an EMBL/GenBank/DDBJ whole genome shotgun (WGS) entry which is preliminary data.</text>
</comment>
<gene>
    <name evidence="1" type="ORF">FD07_GL001333</name>
</gene>
<dbReference type="InterPro" id="IPR035895">
    <property type="entry name" value="HPr-like_sf"/>
</dbReference>
<proteinExistence type="predicted"/>
<dbReference type="STRING" id="357278.IV61_GL001148"/>
<protein>
    <submittedName>
        <fullName evidence="1">Uncharacterized protein</fullName>
    </submittedName>
</protein>
<evidence type="ECO:0000313" key="1">
    <source>
        <dbReference type="EMBL" id="KRK35715.1"/>
    </source>
</evidence>
<organism evidence="1 2">
    <name type="scientific">Levilactobacillus parabrevis ATCC 53295</name>
    <dbReference type="NCBI Taxonomy" id="1267003"/>
    <lineage>
        <taxon>Bacteria</taxon>
        <taxon>Bacillati</taxon>
        <taxon>Bacillota</taxon>
        <taxon>Bacilli</taxon>
        <taxon>Lactobacillales</taxon>
        <taxon>Lactobacillaceae</taxon>
        <taxon>Levilactobacillus</taxon>
    </lineage>
</organism>
<dbReference type="SUPFAM" id="SSF55594">
    <property type="entry name" value="HPr-like"/>
    <property type="match status" value="1"/>
</dbReference>
<dbReference type="AlphaFoldDB" id="A0A0R1GU12"/>
<dbReference type="eggNOG" id="ENOG5031XZC">
    <property type="taxonomic scope" value="Bacteria"/>
</dbReference>
<dbReference type="EMBL" id="AZCZ01000033">
    <property type="protein sequence ID" value="KRK35715.1"/>
    <property type="molecule type" value="Genomic_DNA"/>
</dbReference>
<sequence>MIMMKTIGFPLFEEMPTVDEAPALQKICQKHDSKVRIKVRDLEIDPSQHEEVAELVGYAGHYVRIVAEGPDEAQLAGAIHQQLAADKYCY</sequence>
<evidence type="ECO:0000313" key="2">
    <source>
        <dbReference type="Proteomes" id="UP000051176"/>
    </source>
</evidence>
<name>A0A0R1GU12_9LACO</name>
<dbReference type="Proteomes" id="UP000051176">
    <property type="component" value="Unassembled WGS sequence"/>
</dbReference>